<keyword evidence="3" id="KW-1185">Reference proteome</keyword>
<reference evidence="1 3" key="1">
    <citation type="journal article" date="2017" name="Nature">
        <title>The sunflower genome provides insights into oil metabolism, flowering and Asterid evolution.</title>
        <authorList>
            <person name="Badouin H."/>
            <person name="Gouzy J."/>
            <person name="Grassa C.J."/>
            <person name="Murat F."/>
            <person name="Staton S.E."/>
            <person name="Cottret L."/>
            <person name="Lelandais-Briere C."/>
            <person name="Owens G.L."/>
            <person name="Carrere S."/>
            <person name="Mayjonade B."/>
            <person name="Legrand L."/>
            <person name="Gill N."/>
            <person name="Kane N.C."/>
            <person name="Bowers J.E."/>
            <person name="Hubner S."/>
            <person name="Bellec A."/>
            <person name="Berard A."/>
            <person name="Berges H."/>
            <person name="Blanchet N."/>
            <person name="Boniface M.C."/>
            <person name="Brunel D."/>
            <person name="Catrice O."/>
            <person name="Chaidir N."/>
            <person name="Claudel C."/>
            <person name="Donnadieu C."/>
            <person name="Faraut T."/>
            <person name="Fievet G."/>
            <person name="Helmstetter N."/>
            <person name="King M."/>
            <person name="Knapp S.J."/>
            <person name="Lai Z."/>
            <person name="Le Paslier M.C."/>
            <person name="Lippi Y."/>
            <person name="Lorenzon L."/>
            <person name="Mandel J.R."/>
            <person name="Marage G."/>
            <person name="Marchand G."/>
            <person name="Marquand E."/>
            <person name="Bret-Mestries E."/>
            <person name="Morien E."/>
            <person name="Nambeesan S."/>
            <person name="Nguyen T."/>
            <person name="Pegot-Espagnet P."/>
            <person name="Pouilly N."/>
            <person name="Raftis F."/>
            <person name="Sallet E."/>
            <person name="Schiex T."/>
            <person name="Thomas J."/>
            <person name="Vandecasteele C."/>
            <person name="Vares D."/>
            <person name="Vear F."/>
            <person name="Vautrin S."/>
            <person name="Crespi M."/>
            <person name="Mangin B."/>
            <person name="Burke J.M."/>
            <person name="Salse J."/>
            <person name="Munos S."/>
            <person name="Vincourt P."/>
            <person name="Rieseberg L.H."/>
            <person name="Langlade N.B."/>
        </authorList>
    </citation>
    <scope>NUCLEOTIDE SEQUENCE [LARGE SCALE GENOMIC DNA]</scope>
    <source>
        <strain evidence="3">cv. SF193</strain>
        <tissue evidence="1">Leaves</tissue>
    </source>
</reference>
<gene>
    <name evidence="2" type="ORF">HannXRQ_Chr14g0429791</name>
    <name evidence="1" type="ORF">HanXRQr2_Chr14g0623041</name>
</gene>
<sequence length="77" mass="9270">MDYVDLTVMNPVKRTTLHYQLCVHRNCRTWMLFEEIFGCKGNHYFFVYPNQNEHLICRLCAREWFVPWGSNSCFCGV</sequence>
<protein>
    <submittedName>
        <fullName evidence="2">Uncharacterized protein</fullName>
    </submittedName>
</protein>
<evidence type="ECO:0000313" key="3">
    <source>
        <dbReference type="Proteomes" id="UP000215914"/>
    </source>
</evidence>
<dbReference type="AlphaFoldDB" id="A0A251SDT0"/>
<evidence type="ECO:0000313" key="1">
    <source>
        <dbReference type="EMBL" id="KAF5767330.1"/>
    </source>
</evidence>
<dbReference type="InParanoid" id="A0A251SDT0"/>
<reference evidence="2" key="2">
    <citation type="submission" date="2017-02" db="EMBL/GenBank/DDBJ databases">
        <title>Sunflower complete genome.</title>
        <authorList>
            <person name="Langlade N."/>
            <person name="Munos S."/>
        </authorList>
    </citation>
    <scope>NUCLEOTIDE SEQUENCE [LARGE SCALE GENOMIC DNA]</scope>
    <source>
        <tissue evidence="2">Leaves</tissue>
    </source>
</reference>
<dbReference type="EMBL" id="CM007903">
    <property type="protein sequence ID" value="OTF97006.1"/>
    <property type="molecule type" value="Genomic_DNA"/>
</dbReference>
<evidence type="ECO:0000313" key="2">
    <source>
        <dbReference type="EMBL" id="OTF97006.1"/>
    </source>
</evidence>
<dbReference type="Proteomes" id="UP000215914">
    <property type="component" value="Chromosome 14"/>
</dbReference>
<reference evidence="1" key="3">
    <citation type="submission" date="2020-06" db="EMBL/GenBank/DDBJ databases">
        <title>Helianthus annuus Genome sequencing and assembly Release 2.</title>
        <authorList>
            <person name="Gouzy J."/>
            <person name="Langlade N."/>
            <person name="Munos S."/>
        </authorList>
    </citation>
    <scope>NUCLEOTIDE SEQUENCE</scope>
    <source>
        <tissue evidence="1">Leaves</tissue>
    </source>
</reference>
<dbReference type="Gramene" id="mRNA:HanXRQr2_Chr14g0623041">
    <property type="protein sequence ID" value="mRNA:HanXRQr2_Chr14g0623041"/>
    <property type="gene ID" value="HanXRQr2_Chr14g0623041"/>
</dbReference>
<proteinExistence type="predicted"/>
<name>A0A251SDT0_HELAN</name>
<dbReference type="EMBL" id="MNCJ02000329">
    <property type="protein sequence ID" value="KAF5767330.1"/>
    <property type="molecule type" value="Genomic_DNA"/>
</dbReference>
<organism evidence="2 3">
    <name type="scientific">Helianthus annuus</name>
    <name type="common">Common sunflower</name>
    <dbReference type="NCBI Taxonomy" id="4232"/>
    <lineage>
        <taxon>Eukaryota</taxon>
        <taxon>Viridiplantae</taxon>
        <taxon>Streptophyta</taxon>
        <taxon>Embryophyta</taxon>
        <taxon>Tracheophyta</taxon>
        <taxon>Spermatophyta</taxon>
        <taxon>Magnoliopsida</taxon>
        <taxon>eudicotyledons</taxon>
        <taxon>Gunneridae</taxon>
        <taxon>Pentapetalae</taxon>
        <taxon>asterids</taxon>
        <taxon>campanulids</taxon>
        <taxon>Asterales</taxon>
        <taxon>Asteraceae</taxon>
        <taxon>Asteroideae</taxon>
        <taxon>Heliantheae alliance</taxon>
        <taxon>Heliantheae</taxon>
        <taxon>Helianthus</taxon>
    </lineage>
</organism>
<accession>A0A251SDT0</accession>